<keyword evidence="1" id="KW-0812">Transmembrane</keyword>
<feature type="transmembrane region" description="Helical" evidence="1">
    <location>
        <begin position="9"/>
        <end position="35"/>
    </location>
</feature>
<evidence type="ECO:0000313" key="2">
    <source>
        <dbReference type="EMBL" id="MRH77739.1"/>
    </source>
</evidence>
<organism evidence="2 3">
    <name type="scientific">Spiribacter salilacus</name>
    <dbReference type="NCBI Taxonomy" id="2664894"/>
    <lineage>
        <taxon>Bacteria</taxon>
        <taxon>Pseudomonadati</taxon>
        <taxon>Pseudomonadota</taxon>
        <taxon>Gammaproteobacteria</taxon>
        <taxon>Chromatiales</taxon>
        <taxon>Ectothiorhodospiraceae</taxon>
        <taxon>Spiribacter</taxon>
    </lineage>
</organism>
<sequence length="119" mass="13458">MGRARRVKIYLSIVTGVALLAPLAHPFMLLGWVFVLHGLFRHWPGSPGAIVGGVINHNHRLRMRRGDGKWVSGQVVDRVVLSWLIILSTRSGWHRSGLLIMPEGSGQESHRRLRRCLLR</sequence>
<comment type="caution">
    <text evidence="2">The sequence shown here is derived from an EMBL/GenBank/DDBJ whole genome shotgun (WGS) entry which is preliminary data.</text>
</comment>
<protein>
    <submittedName>
        <fullName evidence="2">Uncharacterized protein</fullName>
    </submittedName>
</protein>
<proteinExistence type="predicted"/>
<keyword evidence="1" id="KW-0472">Membrane</keyword>
<accession>A0A6N7QQS4</accession>
<dbReference type="EMBL" id="WJPP01000002">
    <property type="protein sequence ID" value="MRH77739.1"/>
    <property type="molecule type" value="Genomic_DNA"/>
</dbReference>
<name>A0A6N7QQS4_9GAMM</name>
<evidence type="ECO:0000313" key="3">
    <source>
        <dbReference type="Proteomes" id="UP000433788"/>
    </source>
</evidence>
<evidence type="ECO:0000256" key="1">
    <source>
        <dbReference type="SAM" id="Phobius"/>
    </source>
</evidence>
<reference evidence="2 3" key="1">
    <citation type="submission" date="2019-11" db="EMBL/GenBank/DDBJ databases">
        <authorList>
            <person name="Zhang X.Y."/>
        </authorList>
    </citation>
    <scope>NUCLEOTIDE SEQUENCE [LARGE SCALE GENOMIC DNA]</scope>
    <source>
        <strain evidence="2 3">C176</strain>
    </source>
</reference>
<dbReference type="AlphaFoldDB" id="A0A6N7QQS4"/>
<keyword evidence="1" id="KW-1133">Transmembrane helix</keyword>
<keyword evidence="3" id="KW-1185">Reference proteome</keyword>
<dbReference type="Proteomes" id="UP000433788">
    <property type="component" value="Unassembled WGS sequence"/>
</dbReference>
<gene>
    <name evidence="2" type="ORF">GH984_03385</name>
</gene>